<dbReference type="Pfam" id="PF13561">
    <property type="entry name" value="adh_short_C2"/>
    <property type="match status" value="1"/>
</dbReference>
<accession>A0A258HLZ1</accession>
<dbReference type="CDD" id="cd05233">
    <property type="entry name" value="SDR_c"/>
    <property type="match status" value="1"/>
</dbReference>
<dbReference type="Proteomes" id="UP000216147">
    <property type="component" value="Unassembled WGS sequence"/>
</dbReference>
<comment type="similarity">
    <text evidence="1">Belongs to the short-chain dehydrogenases/reductases (SDR) family.</text>
</comment>
<dbReference type="InterPro" id="IPR036291">
    <property type="entry name" value="NAD(P)-bd_dom_sf"/>
</dbReference>
<evidence type="ECO:0000256" key="4">
    <source>
        <dbReference type="ARBA" id="ARBA00069939"/>
    </source>
</evidence>
<dbReference type="SUPFAM" id="SSF51735">
    <property type="entry name" value="NAD(P)-binding Rossmann-fold domains"/>
    <property type="match status" value="1"/>
</dbReference>
<evidence type="ECO:0000313" key="7">
    <source>
        <dbReference type="Proteomes" id="UP000216147"/>
    </source>
</evidence>
<dbReference type="PRINTS" id="PR00081">
    <property type="entry name" value="GDHRDH"/>
</dbReference>
<protein>
    <recommendedName>
        <fullName evidence="4">D-xylose 1-dehydrogenase</fullName>
        <ecNumber evidence="3">1.1.1.175</ecNumber>
    </recommendedName>
</protein>
<feature type="domain" description="Ketoreductase" evidence="5">
    <location>
        <begin position="7"/>
        <end position="190"/>
    </location>
</feature>
<evidence type="ECO:0000256" key="1">
    <source>
        <dbReference type="ARBA" id="ARBA00006484"/>
    </source>
</evidence>
<gene>
    <name evidence="6" type="ORF">B7Y86_05740</name>
</gene>
<dbReference type="InterPro" id="IPR057326">
    <property type="entry name" value="KR_dom"/>
</dbReference>
<evidence type="ECO:0000259" key="5">
    <source>
        <dbReference type="SMART" id="SM00822"/>
    </source>
</evidence>
<dbReference type="PANTHER" id="PTHR24321:SF14">
    <property type="entry name" value="SHORT-CHAIN TYPE DEHYDROGENASE_REDUCTASE BLR2146-RELATED"/>
    <property type="match status" value="1"/>
</dbReference>
<dbReference type="PANTHER" id="PTHR24321">
    <property type="entry name" value="DEHYDROGENASES, SHORT CHAIN"/>
    <property type="match status" value="1"/>
</dbReference>
<reference evidence="6 7" key="1">
    <citation type="submission" date="2017-03" db="EMBL/GenBank/DDBJ databases">
        <title>Lifting the veil on microbial sulfur biogeochemistry in mining wastewaters.</title>
        <authorList>
            <person name="Kantor R.S."/>
            <person name="Colenbrander Nelson T."/>
            <person name="Marshall S."/>
            <person name="Bennett D."/>
            <person name="Apte S."/>
            <person name="Camacho D."/>
            <person name="Thomas B.C."/>
            <person name="Warren L.A."/>
            <person name="Banfield J.F."/>
        </authorList>
    </citation>
    <scope>NUCLEOTIDE SEQUENCE [LARGE SCALE GENOMIC DNA]</scope>
    <source>
        <strain evidence="6">32-68-21</strain>
    </source>
</reference>
<evidence type="ECO:0000313" key="6">
    <source>
        <dbReference type="EMBL" id="OYX57634.1"/>
    </source>
</evidence>
<dbReference type="EMBL" id="NCEQ01000005">
    <property type="protein sequence ID" value="OYX57634.1"/>
    <property type="molecule type" value="Genomic_DNA"/>
</dbReference>
<dbReference type="InterPro" id="IPR002347">
    <property type="entry name" value="SDR_fam"/>
</dbReference>
<dbReference type="GO" id="GO:0047838">
    <property type="term" value="F:D-xylose 1-dehydrogenase (NAD+) activity"/>
    <property type="evidence" value="ECO:0007669"/>
    <property type="project" value="UniProtKB-EC"/>
</dbReference>
<evidence type="ECO:0000256" key="3">
    <source>
        <dbReference type="ARBA" id="ARBA00066641"/>
    </source>
</evidence>
<dbReference type="Gene3D" id="3.40.50.720">
    <property type="entry name" value="NAD(P)-binding Rossmann-like Domain"/>
    <property type="match status" value="1"/>
</dbReference>
<comment type="caution">
    <text evidence="6">The sequence shown here is derived from an EMBL/GenBank/DDBJ whole genome shotgun (WGS) entry which is preliminary data.</text>
</comment>
<name>A0A258HLZ1_9CAUL</name>
<proteinExistence type="inferred from homology"/>
<dbReference type="SMART" id="SM00822">
    <property type="entry name" value="PKS_KR"/>
    <property type="match status" value="1"/>
</dbReference>
<evidence type="ECO:0000256" key="2">
    <source>
        <dbReference type="ARBA" id="ARBA00023002"/>
    </source>
</evidence>
<keyword evidence="2" id="KW-0560">Oxidoreductase</keyword>
<dbReference type="AlphaFoldDB" id="A0A258HLZ1"/>
<sequence>MGLLDGKVALVTGAAGSIGAETALALAEQGARVVLTDLREPELQAVTDGLKGQGHDVACKAGDITAEDDIRAVVAFAVETFGGVDILDNNAGATGYSSRDLDIPDMPVELWDQVQSINARGPMLFCKYVIPSMLVRGGGSIINISSGQSLSGDVSNFAYAASKAAVNSLTRHMATGYSPRGIRVNAIAAGLIIQPGMEQRLPAHIQDIFLSHCLVPRLGVPRDIANMVVFLASDLSSYVTGQILSVDGGFTAHLPSVADMRPIIDGMKKAPGQWS</sequence>
<dbReference type="PROSITE" id="PS00061">
    <property type="entry name" value="ADH_SHORT"/>
    <property type="match status" value="1"/>
</dbReference>
<dbReference type="EC" id="1.1.1.175" evidence="3"/>
<dbReference type="PRINTS" id="PR00080">
    <property type="entry name" value="SDRFAMILY"/>
</dbReference>
<organism evidence="6 7">
    <name type="scientific">Brevundimonas subvibrioides</name>
    <dbReference type="NCBI Taxonomy" id="74313"/>
    <lineage>
        <taxon>Bacteria</taxon>
        <taxon>Pseudomonadati</taxon>
        <taxon>Pseudomonadota</taxon>
        <taxon>Alphaproteobacteria</taxon>
        <taxon>Caulobacterales</taxon>
        <taxon>Caulobacteraceae</taxon>
        <taxon>Brevundimonas</taxon>
    </lineage>
</organism>
<dbReference type="FunFam" id="3.40.50.720:FF:000084">
    <property type="entry name" value="Short-chain dehydrogenase reductase"/>
    <property type="match status" value="1"/>
</dbReference>
<dbReference type="InterPro" id="IPR020904">
    <property type="entry name" value="Sc_DH/Rdtase_CS"/>
</dbReference>